<dbReference type="PROSITE" id="PS51257">
    <property type="entry name" value="PROKAR_LIPOPROTEIN"/>
    <property type="match status" value="1"/>
</dbReference>
<keyword evidence="3" id="KW-1185">Reference proteome</keyword>
<evidence type="ECO:0000313" key="2">
    <source>
        <dbReference type="EMBL" id="OSZ57535.1"/>
    </source>
</evidence>
<evidence type="ECO:0000313" key="3">
    <source>
        <dbReference type="Proteomes" id="UP000194266"/>
    </source>
</evidence>
<sequence length="242" mass="24772">MQVRVGTAGRVVASAALGAMVLTGCSDTAEPDAKVSPTASAGASQDAAGAGRGGSIGAAGSACELPVTFDIAARWEAEAIDAAGAEAAADELKDDGAEGQDGLDKELAAEIADSLLRQGPVVAACEVDAKPAGNIGFLRVFTGEPGTDDARTVLEAFVTAEESDEVSIGKQDYRTFRSGDLTGVEVSYLRTSEILEETKQQHALAVTTADGPVVLHLGGLDDEEHKAMLPAFELAKRTLRVS</sequence>
<dbReference type="Pfam" id="PF18966">
    <property type="entry name" value="Lipoprotein_23"/>
    <property type="match status" value="1"/>
</dbReference>
<evidence type="ECO:0000256" key="1">
    <source>
        <dbReference type="SAM" id="MobiDB-lite"/>
    </source>
</evidence>
<protein>
    <recommendedName>
        <fullName evidence="4">Lipoprotein</fullName>
    </recommendedName>
</protein>
<accession>A0ABX3YCD3</accession>
<dbReference type="EMBL" id="MRYD01000183">
    <property type="protein sequence ID" value="OSZ57535.1"/>
    <property type="molecule type" value="Genomic_DNA"/>
</dbReference>
<evidence type="ECO:0008006" key="4">
    <source>
        <dbReference type="Google" id="ProtNLM"/>
    </source>
</evidence>
<proteinExistence type="predicted"/>
<comment type="caution">
    <text evidence="2">The sequence shown here is derived from an EMBL/GenBank/DDBJ whole genome shotgun (WGS) entry which is preliminary data.</text>
</comment>
<dbReference type="Proteomes" id="UP000194266">
    <property type="component" value="Unassembled WGS sequence"/>
</dbReference>
<feature type="compositionally biased region" description="Low complexity" evidence="1">
    <location>
        <begin position="39"/>
        <end position="49"/>
    </location>
</feature>
<feature type="region of interest" description="Disordered" evidence="1">
    <location>
        <begin position="28"/>
        <end position="50"/>
    </location>
</feature>
<name>A0ABX3YCD3_9ACTN</name>
<dbReference type="InterPro" id="IPR044058">
    <property type="entry name" value="Lipoprotein_23"/>
</dbReference>
<organism evidence="2 3">
    <name type="scientific">Streptomyces pharetrae CZA14</name>
    <dbReference type="NCBI Taxonomy" id="1144883"/>
    <lineage>
        <taxon>Bacteria</taxon>
        <taxon>Bacillati</taxon>
        <taxon>Actinomycetota</taxon>
        <taxon>Actinomycetes</taxon>
        <taxon>Kitasatosporales</taxon>
        <taxon>Streptomycetaceae</taxon>
        <taxon>Streptomyces</taxon>
    </lineage>
</organism>
<gene>
    <name evidence="2" type="ORF">OQI_26715</name>
</gene>
<reference evidence="2 3" key="1">
    <citation type="submission" date="2016-12" db="EMBL/GenBank/DDBJ databases">
        <title>Genome Mining:The Detection of Biosynthetic Gene Clusters to Aid in the Expression of Curamycin A produced by Streptomyces sp. strain CZA14.</title>
        <authorList>
            <person name="Durrell K.A."/>
            <person name="Kirby B.M."/>
            <person name="Khan W."/>
            <person name="Mthethwa T."/>
            <person name="Le Roes-Hill M."/>
        </authorList>
    </citation>
    <scope>NUCLEOTIDE SEQUENCE [LARGE SCALE GENOMIC DNA]</scope>
    <source>
        <strain evidence="2 3">CZA14</strain>
    </source>
</reference>